<evidence type="ECO:0000256" key="2">
    <source>
        <dbReference type="ARBA" id="ARBA00004236"/>
    </source>
</evidence>
<dbReference type="VEuPathDB" id="VectorBase:LLOJ000961"/>
<evidence type="ECO:0000256" key="3">
    <source>
        <dbReference type="ARBA" id="ARBA00010532"/>
    </source>
</evidence>
<dbReference type="GO" id="GO:0005044">
    <property type="term" value="F:scavenger receptor activity"/>
    <property type="evidence" value="ECO:0007669"/>
    <property type="project" value="TreeGrafter"/>
</dbReference>
<feature type="transmembrane region" description="Helical" evidence="9">
    <location>
        <begin position="454"/>
        <end position="479"/>
    </location>
</feature>
<organism evidence="10 11">
    <name type="scientific">Lutzomyia longipalpis</name>
    <name type="common">Sand fly</name>
    <dbReference type="NCBI Taxonomy" id="7200"/>
    <lineage>
        <taxon>Eukaryota</taxon>
        <taxon>Metazoa</taxon>
        <taxon>Ecdysozoa</taxon>
        <taxon>Arthropoda</taxon>
        <taxon>Hexapoda</taxon>
        <taxon>Insecta</taxon>
        <taxon>Pterygota</taxon>
        <taxon>Neoptera</taxon>
        <taxon>Endopterygota</taxon>
        <taxon>Diptera</taxon>
        <taxon>Nematocera</taxon>
        <taxon>Psychodoidea</taxon>
        <taxon>Psychodidae</taxon>
        <taxon>Lutzomyia</taxon>
        <taxon>Lutzomyia</taxon>
    </lineage>
</organism>
<reference evidence="10" key="1">
    <citation type="submission" date="2020-05" db="UniProtKB">
        <authorList>
            <consortium name="EnsemblMetazoa"/>
        </authorList>
    </citation>
    <scope>IDENTIFICATION</scope>
    <source>
        <strain evidence="10">Jacobina</strain>
    </source>
</reference>
<evidence type="ECO:0000256" key="8">
    <source>
        <dbReference type="ARBA" id="ARBA00023180"/>
    </source>
</evidence>
<evidence type="ECO:0000256" key="1">
    <source>
        <dbReference type="ARBA" id="ARBA00003156"/>
    </source>
</evidence>
<comment type="subcellular location">
    <subcellularLocation>
        <location evidence="2">Cell membrane</location>
    </subcellularLocation>
</comment>
<name>A0A1B0CAI6_LUTLO</name>
<keyword evidence="7 9" id="KW-0472">Membrane</keyword>
<evidence type="ECO:0000256" key="9">
    <source>
        <dbReference type="SAM" id="Phobius"/>
    </source>
</evidence>
<dbReference type="AlphaFoldDB" id="A0A1B0CAI6"/>
<dbReference type="PANTHER" id="PTHR11923:SF114">
    <property type="entry name" value="FI02050P-RELATED"/>
    <property type="match status" value="1"/>
</dbReference>
<keyword evidence="8" id="KW-0325">Glycoprotein</keyword>
<dbReference type="EMBL" id="AJWK01003826">
    <property type="status" value="NOT_ANNOTATED_CDS"/>
    <property type="molecule type" value="Genomic_DNA"/>
</dbReference>
<evidence type="ECO:0000313" key="10">
    <source>
        <dbReference type="EnsemblMetazoa" id="LLOJ000961-PA"/>
    </source>
</evidence>
<proteinExistence type="inferred from homology"/>
<sequence length="495" mass="56614">MTACACTEKTKKIWIFGCGGFFLLIGMILAVVWSAVSINILHNQLVLKNGSQTYNNWVETPIPMYLEFYMFNWTNPEKIKDWQTEKPNFVQLGPYVFTEKRVRADVKFNANNTVSFNQTRTWHFVPEMSNGTLDDDVTNLNLIPTTVAYTLRHQHAVVKMIVNFLFKEKNVHMTLTKKVRELLFDGYDDPVLDFLRKLNISGFVIPFNLVGWFVERNESSTHDGRFNIYTGEDDMAKLGVIANWNNVNHTNFYRDHCGTVSGTTGEIWPPLPTDQSQVDIEMFTPDICRSITLKYEKQIDKLGLRGNRWVADERVLDNGWNYPPASCYCTSDIASCPDLLPGVLNVSQCQFGAPAFISFPHFYLADQSYRDAISGMNPSKEEHEFYMALEPQTGIPLDIRGQLQLNLMMTPDEHFSIFENVPKIFIPMLWFRQTANLTEDLAKTAWWAVNLPNFGLWIAFGILGVGGIFVIVGIVLTIARKWTCSSRSDDEEPLQ</sequence>
<dbReference type="EnsemblMetazoa" id="LLOJ000961-RA">
    <property type="protein sequence ID" value="LLOJ000961-PA"/>
    <property type="gene ID" value="LLOJ000961"/>
</dbReference>
<accession>A0A1B0CAI6</accession>
<evidence type="ECO:0000256" key="4">
    <source>
        <dbReference type="ARBA" id="ARBA00022475"/>
    </source>
</evidence>
<protein>
    <recommendedName>
        <fullName evidence="12">Plasma membrane glycoprotein cd36</fullName>
    </recommendedName>
</protein>
<comment type="function">
    <text evidence="1">Plays an olfactory role that is not restricted to pheromone sensitivity.</text>
</comment>
<dbReference type="GO" id="GO:0005737">
    <property type="term" value="C:cytoplasm"/>
    <property type="evidence" value="ECO:0007669"/>
    <property type="project" value="TreeGrafter"/>
</dbReference>
<dbReference type="Proteomes" id="UP000092461">
    <property type="component" value="Unassembled WGS sequence"/>
</dbReference>
<evidence type="ECO:0008006" key="12">
    <source>
        <dbReference type="Google" id="ProtNLM"/>
    </source>
</evidence>
<feature type="transmembrane region" description="Helical" evidence="9">
    <location>
        <begin position="12"/>
        <end position="36"/>
    </location>
</feature>
<evidence type="ECO:0000256" key="7">
    <source>
        <dbReference type="ARBA" id="ARBA00023136"/>
    </source>
</evidence>
<dbReference type="PANTHER" id="PTHR11923">
    <property type="entry name" value="SCAVENGER RECEPTOR CLASS B TYPE-1 SR-B1"/>
    <property type="match status" value="1"/>
</dbReference>
<keyword evidence="4" id="KW-1003">Cell membrane</keyword>
<comment type="similarity">
    <text evidence="3">Belongs to the CD36 family.</text>
</comment>
<dbReference type="GO" id="GO:0005886">
    <property type="term" value="C:plasma membrane"/>
    <property type="evidence" value="ECO:0007669"/>
    <property type="project" value="UniProtKB-SubCell"/>
</dbReference>
<evidence type="ECO:0000256" key="5">
    <source>
        <dbReference type="ARBA" id="ARBA00022692"/>
    </source>
</evidence>
<dbReference type="InterPro" id="IPR002159">
    <property type="entry name" value="CD36_fam"/>
</dbReference>
<dbReference type="PRINTS" id="PR01609">
    <property type="entry name" value="CD36FAMILY"/>
</dbReference>
<keyword evidence="6 9" id="KW-1133">Transmembrane helix</keyword>
<keyword evidence="5 9" id="KW-0812">Transmembrane</keyword>
<dbReference type="VEuPathDB" id="VectorBase:LLONM1_001080"/>
<dbReference type="Pfam" id="PF01130">
    <property type="entry name" value="CD36"/>
    <property type="match status" value="1"/>
</dbReference>
<evidence type="ECO:0000256" key="6">
    <source>
        <dbReference type="ARBA" id="ARBA00022989"/>
    </source>
</evidence>
<keyword evidence="11" id="KW-1185">Reference proteome</keyword>
<evidence type="ECO:0000313" key="11">
    <source>
        <dbReference type="Proteomes" id="UP000092461"/>
    </source>
</evidence>